<accession>A0A6N6VNI4</accession>
<gene>
    <name evidence="3" type="ORF">F2P47_01195</name>
</gene>
<dbReference type="AlphaFoldDB" id="A0A6N6VNI4"/>
<dbReference type="Pfam" id="PF00565">
    <property type="entry name" value="SNase"/>
    <property type="match status" value="1"/>
</dbReference>
<comment type="caution">
    <text evidence="3">The sequence shown here is derived from an EMBL/GenBank/DDBJ whole genome shotgun (WGS) entry which is preliminary data.</text>
</comment>
<reference evidence="3 4" key="1">
    <citation type="submission" date="2019-09" db="EMBL/GenBank/DDBJ databases">
        <title>Parvibaculum sedimenti sp. nov., isolated from sediment.</title>
        <authorList>
            <person name="Wang Y."/>
        </authorList>
    </citation>
    <scope>NUCLEOTIDE SEQUENCE [LARGE SCALE GENOMIC DNA]</scope>
    <source>
        <strain evidence="3 4">HXT-9</strain>
    </source>
</reference>
<evidence type="ECO:0000313" key="3">
    <source>
        <dbReference type="EMBL" id="KAB7742777.1"/>
    </source>
</evidence>
<evidence type="ECO:0000313" key="4">
    <source>
        <dbReference type="Proteomes" id="UP000468901"/>
    </source>
</evidence>
<dbReference type="EMBL" id="WESC01000001">
    <property type="protein sequence ID" value="KAB7742777.1"/>
    <property type="molecule type" value="Genomic_DNA"/>
</dbReference>
<name>A0A6N6VNI4_9HYPH</name>
<dbReference type="PROSITE" id="PS50830">
    <property type="entry name" value="TNASE_3"/>
    <property type="match status" value="1"/>
</dbReference>
<dbReference type="InterPro" id="IPR010916">
    <property type="entry name" value="TonB_box_CS"/>
</dbReference>
<sequence>MILRPFLFPLIAVTTLLAHSATPAAAATITGPARISDGDTISVKGTRIRLNGIDAPETDQVCIDKAGKTYACGIAARDALIELVQKRPVACTGDEIDRYGRRIMICFVDRMDINAAMVASGWALAFRRYSDIYVSQEQTARAGQEGLWSGAFIAPWDWRHRGSQTEILGALSVPIDAQQRLLPQPLASVSPTTGCHIKGNISRNGARIYHVPGQQNYDKTRITESKGERWFCTEDEARTAGWRRARN</sequence>
<feature type="domain" description="TNase-like" evidence="2">
    <location>
        <begin position="34"/>
        <end position="150"/>
    </location>
</feature>
<dbReference type="SMART" id="SM00318">
    <property type="entry name" value="SNc"/>
    <property type="match status" value="1"/>
</dbReference>
<organism evidence="3 4">
    <name type="scientific">Parvibaculum sedimenti</name>
    <dbReference type="NCBI Taxonomy" id="2608632"/>
    <lineage>
        <taxon>Bacteria</taxon>
        <taxon>Pseudomonadati</taxon>
        <taxon>Pseudomonadota</taxon>
        <taxon>Alphaproteobacteria</taxon>
        <taxon>Hyphomicrobiales</taxon>
        <taxon>Parvibaculaceae</taxon>
        <taxon>Parvibaculum</taxon>
    </lineage>
</organism>
<dbReference type="PANTHER" id="PTHR12302">
    <property type="entry name" value="EBNA2 BINDING PROTEIN P100"/>
    <property type="match status" value="1"/>
</dbReference>
<dbReference type="InterPro" id="IPR035437">
    <property type="entry name" value="SNase_OB-fold_sf"/>
</dbReference>
<dbReference type="PROSITE" id="PS00430">
    <property type="entry name" value="TONB_DEPENDENT_REC_1"/>
    <property type="match status" value="1"/>
</dbReference>
<dbReference type="SUPFAM" id="SSF50199">
    <property type="entry name" value="Staphylococcal nuclease"/>
    <property type="match status" value="1"/>
</dbReference>
<dbReference type="PANTHER" id="PTHR12302:SF26">
    <property type="entry name" value="BLR1266 PROTEIN"/>
    <property type="match status" value="1"/>
</dbReference>
<proteinExistence type="predicted"/>
<feature type="chain" id="PRO_5026685837" evidence="1">
    <location>
        <begin position="27"/>
        <end position="247"/>
    </location>
</feature>
<keyword evidence="1" id="KW-0732">Signal</keyword>
<dbReference type="Proteomes" id="UP000468901">
    <property type="component" value="Unassembled WGS sequence"/>
</dbReference>
<protein>
    <submittedName>
        <fullName evidence="3">Thermonuclease family protein</fullName>
    </submittedName>
</protein>
<dbReference type="Gene3D" id="2.40.50.90">
    <property type="match status" value="1"/>
</dbReference>
<evidence type="ECO:0000256" key="1">
    <source>
        <dbReference type="SAM" id="SignalP"/>
    </source>
</evidence>
<dbReference type="InterPro" id="IPR016071">
    <property type="entry name" value="Staphylococal_nuclease_OB-fold"/>
</dbReference>
<evidence type="ECO:0000259" key="2">
    <source>
        <dbReference type="PROSITE" id="PS50830"/>
    </source>
</evidence>
<feature type="signal peptide" evidence="1">
    <location>
        <begin position="1"/>
        <end position="26"/>
    </location>
</feature>
<keyword evidence="4" id="KW-1185">Reference proteome</keyword>